<protein>
    <submittedName>
        <fullName evidence="2">Uncharacterized protein</fullName>
    </submittedName>
</protein>
<gene>
    <name evidence="2" type="ORF">D3875_11130</name>
</gene>
<organism evidence="2 3">
    <name type="scientific">Deinococcus cavernae</name>
    <dbReference type="NCBI Taxonomy" id="2320857"/>
    <lineage>
        <taxon>Bacteria</taxon>
        <taxon>Thermotogati</taxon>
        <taxon>Deinococcota</taxon>
        <taxon>Deinococci</taxon>
        <taxon>Deinococcales</taxon>
        <taxon>Deinococcaceae</taxon>
        <taxon>Deinococcus</taxon>
    </lineage>
</organism>
<dbReference type="Proteomes" id="UP000286287">
    <property type="component" value="Unassembled WGS sequence"/>
</dbReference>
<proteinExistence type="predicted"/>
<dbReference type="OrthoDB" id="70834at2"/>
<name>A0A418V7F3_9DEIO</name>
<dbReference type="EMBL" id="QYUJ01000014">
    <property type="protein sequence ID" value="RJF72027.1"/>
    <property type="molecule type" value="Genomic_DNA"/>
</dbReference>
<dbReference type="AlphaFoldDB" id="A0A418V7F3"/>
<accession>A0A418V7F3</accession>
<evidence type="ECO:0000313" key="2">
    <source>
        <dbReference type="EMBL" id="RJF72027.1"/>
    </source>
</evidence>
<sequence>MNDLPHRPADTATPHPLPDQGPITLKHAGESFLNELARQAQLPKSTYYRSLLASLAQYLGPDAPLLAYTKLTGEAWRATLHAAEQPEAQTFLAEFREYLRTFGWFDAARPVNQFD</sequence>
<evidence type="ECO:0000256" key="1">
    <source>
        <dbReference type="SAM" id="MobiDB-lite"/>
    </source>
</evidence>
<evidence type="ECO:0000313" key="3">
    <source>
        <dbReference type="Proteomes" id="UP000286287"/>
    </source>
</evidence>
<comment type="caution">
    <text evidence="2">The sequence shown here is derived from an EMBL/GenBank/DDBJ whole genome shotgun (WGS) entry which is preliminary data.</text>
</comment>
<dbReference type="RefSeq" id="WP_119763756.1">
    <property type="nucleotide sequence ID" value="NZ_QYUJ01000014.1"/>
</dbReference>
<keyword evidence="3" id="KW-1185">Reference proteome</keyword>
<feature type="region of interest" description="Disordered" evidence="1">
    <location>
        <begin position="1"/>
        <end position="21"/>
    </location>
</feature>
<reference evidence="2 3" key="1">
    <citation type="submission" date="2018-09" db="EMBL/GenBank/DDBJ databases">
        <authorList>
            <person name="Zhu H."/>
        </authorList>
    </citation>
    <scope>NUCLEOTIDE SEQUENCE [LARGE SCALE GENOMIC DNA]</scope>
    <source>
        <strain evidence="2 3">K2S05-167</strain>
    </source>
</reference>